<keyword evidence="4" id="KW-1185">Reference proteome</keyword>
<keyword evidence="1" id="KW-0238">DNA-binding</keyword>
<dbReference type="Proteomes" id="UP001243009">
    <property type="component" value="Unassembled WGS sequence"/>
</dbReference>
<dbReference type="RefSeq" id="WP_305109551.1">
    <property type="nucleotide sequence ID" value="NZ_JAUTWS010000569.1"/>
</dbReference>
<accession>A0ABT9EEY1</accession>
<feature type="non-terminal residue" evidence="3">
    <location>
        <position position="1"/>
    </location>
</feature>
<name>A0ABT9EEY1_9PROT</name>
<evidence type="ECO:0000259" key="2">
    <source>
        <dbReference type="Pfam" id="PF07282"/>
    </source>
</evidence>
<organism evidence="3 4">
    <name type="scientific">Paracraurococcus lichenis</name>
    <dbReference type="NCBI Taxonomy" id="3064888"/>
    <lineage>
        <taxon>Bacteria</taxon>
        <taxon>Pseudomonadati</taxon>
        <taxon>Pseudomonadota</taxon>
        <taxon>Alphaproteobacteria</taxon>
        <taxon>Acetobacterales</taxon>
        <taxon>Roseomonadaceae</taxon>
        <taxon>Paracraurococcus</taxon>
    </lineage>
</organism>
<reference evidence="3 4" key="1">
    <citation type="submission" date="2023-08" db="EMBL/GenBank/DDBJ databases">
        <title>The draft genome sequence of Paracraurococcus sp. LOR1-02.</title>
        <authorList>
            <person name="Kingkaew E."/>
            <person name="Tanasupawat S."/>
        </authorList>
    </citation>
    <scope>NUCLEOTIDE SEQUENCE [LARGE SCALE GENOMIC DNA]</scope>
    <source>
        <strain evidence="3 4">LOR1-02</strain>
    </source>
</reference>
<protein>
    <submittedName>
        <fullName evidence="3">Zinc ribbon domain-containing protein</fullName>
    </submittedName>
</protein>
<dbReference type="InterPro" id="IPR010095">
    <property type="entry name" value="Cas12f1-like_TNB"/>
</dbReference>
<dbReference type="Pfam" id="PF07282">
    <property type="entry name" value="Cas12f1-like_TNB"/>
    <property type="match status" value="1"/>
</dbReference>
<comment type="caution">
    <text evidence="3">The sequence shown here is derived from an EMBL/GenBank/DDBJ whole genome shotgun (WGS) entry which is preliminary data.</text>
</comment>
<dbReference type="EMBL" id="JAUTWS010000569">
    <property type="protein sequence ID" value="MDO9714771.1"/>
    <property type="molecule type" value="Genomic_DNA"/>
</dbReference>
<feature type="domain" description="Cas12f1-like TNB" evidence="2">
    <location>
        <begin position="14"/>
        <end position="72"/>
    </location>
</feature>
<evidence type="ECO:0000256" key="1">
    <source>
        <dbReference type="ARBA" id="ARBA00023125"/>
    </source>
</evidence>
<proteinExistence type="predicted"/>
<gene>
    <name evidence="3" type="ORF">Q7A36_41275</name>
</gene>
<evidence type="ECO:0000313" key="3">
    <source>
        <dbReference type="EMBL" id="MDO9714771.1"/>
    </source>
</evidence>
<evidence type="ECO:0000313" key="4">
    <source>
        <dbReference type="Proteomes" id="UP001243009"/>
    </source>
</evidence>
<sequence>NRRQSRVSGLAAVVHKAALAGVVCVAVDPRNTSRTCAECGCIDKRNRPDRDRFRCIACGYSAAADFVAARNIAARGAAVMQPDAGPETVPASSVL</sequence>